<evidence type="ECO:0000313" key="2">
    <source>
        <dbReference type="Proteomes" id="UP000002494"/>
    </source>
</evidence>
<protein>
    <submittedName>
        <fullName evidence="1">NADH:ubiquinone oxidoreductase subunit AB1</fullName>
    </submittedName>
</protein>
<keyword evidence="2" id="KW-1185">Reference proteome</keyword>
<accession>A0ABK0LEF7</accession>
<dbReference type="GeneTree" id="ENSGT00390000002127"/>
<name>A0ABK0LEF7_RAT</name>
<dbReference type="Ensembl" id="ENSRNOT00000160440.1">
    <property type="protein sequence ID" value="ENSRNOP00000103796.1"/>
    <property type="gene ID" value="ENSRNOG00000018129.9"/>
</dbReference>
<reference evidence="1" key="3">
    <citation type="submission" date="2025-09" db="UniProtKB">
        <authorList>
            <consortium name="Ensembl"/>
        </authorList>
    </citation>
    <scope>IDENTIFICATION</scope>
    <source>
        <strain evidence="1">Brown Norway</strain>
    </source>
</reference>
<proteinExistence type="evidence at protein level"/>
<dbReference type="Proteomes" id="UP000002494">
    <property type="component" value="Chromosome 1"/>
</dbReference>
<evidence type="ECO:0000313" key="1">
    <source>
        <dbReference type="Ensembl" id="ENSRNOP00000103796.1"/>
    </source>
</evidence>
<evidence type="ECO:0007829" key="3">
    <source>
        <dbReference type="PeptideAtlas" id="A0ABK0LEF7"/>
    </source>
</evidence>
<organism evidence="1 2">
    <name type="scientific">Rattus norvegicus</name>
    <name type="common">Rat</name>
    <dbReference type="NCBI Taxonomy" id="10116"/>
    <lineage>
        <taxon>Eukaryota</taxon>
        <taxon>Metazoa</taxon>
        <taxon>Chordata</taxon>
        <taxon>Craniata</taxon>
        <taxon>Vertebrata</taxon>
        <taxon>Euteleostomi</taxon>
        <taxon>Mammalia</taxon>
        <taxon>Eutheria</taxon>
        <taxon>Euarchontoglires</taxon>
        <taxon>Glires</taxon>
        <taxon>Rodentia</taxon>
        <taxon>Myomorpha</taxon>
        <taxon>Muroidea</taxon>
        <taxon>Muridae</taxon>
        <taxon>Murinae</taxon>
        <taxon>Rattus</taxon>
    </lineage>
</organism>
<keyword evidence="3" id="KW-1267">Proteomics identification</keyword>
<gene>
    <name evidence="1" type="primary">Ndufab1</name>
</gene>
<reference evidence="1" key="2">
    <citation type="submission" date="2025-08" db="UniProtKB">
        <authorList>
            <consortium name="Ensembl"/>
        </authorList>
    </citation>
    <scope>IDENTIFICATION</scope>
    <source>
        <strain evidence="1">Brown Norway</strain>
    </source>
</reference>
<sequence length="265" mass="28863">MASRVLCACVRRLPAAFAPLPRLPTLALARPLSTILCPEGIWRRTGTLQPTLALAQVPGTVTHLCRQYSDAPPLTLEGIRDRVLYVLKLYDKIDPEKLGTRAVQRNLHVVLGLVPDYLQIHQLSARTATRVLTVADRGLGRRVPRGLGRGRLQVASRVAGVLRRCPYDCFGLHAVEGPCGCLGGHSLGLRVHAWLLHACKGVRGWVLATSQACDKNGPRHHRCCATLLPLGPGPVPRPQQLPQALQPPTARLPLHTHHPGLRPPP</sequence>
<dbReference type="RGD" id="1305619">
    <property type="gene designation" value="Ndufab1"/>
</dbReference>
<reference evidence="1" key="1">
    <citation type="submission" date="2024-01" db="EMBL/GenBank/DDBJ databases">
        <title>GRCr8: a new rat reference genome assembly contstructed from accurate long reads and long range scaffolding.</title>
        <authorList>
            <person name="Doris P.A."/>
            <person name="Kalbfleisch T."/>
            <person name="Li K."/>
            <person name="Howe K."/>
            <person name="Wood J."/>
        </authorList>
    </citation>
    <scope>NUCLEOTIDE SEQUENCE [LARGE SCALE GENOMIC DNA]</scope>
    <source>
        <strain evidence="1">Brown Norway</strain>
    </source>
</reference>